<accession>A0A0J9D197</accession>
<reference evidence="1 2" key="1">
    <citation type="submission" date="2017-04" db="EMBL/GenBank/DDBJ databases">
        <title>Characterization, genome and methylation analysis of a phthalic acid esters degrading strain Sphingobium yanoikuyae SHJ.</title>
        <authorList>
            <person name="Feng L."/>
        </authorList>
    </citation>
    <scope>NUCLEOTIDE SEQUENCE [LARGE SCALE GENOMIC DNA]</scope>
    <source>
        <strain evidence="1 2">SHJ</strain>
    </source>
</reference>
<protein>
    <submittedName>
        <fullName evidence="1">Uncharacterized protein</fullName>
    </submittedName>
</protein>
<sequence>MADPSANGADSVRLGFELKHFDTPDFCEPITPIILTGRSFMGETIMVKPRDSSGDAGIVASI</sequence>
<name>A0A0J9D197_SPHYA</name>
<dbReference type="EMBL" id="CP020925">
    <property type="protein sequence ID" value="ATP17963.1"/>
    <property type="molecule type" value="Genomic_DNA"/>
</dbReference>
<dbReference type="RefSeq" id="WP_048938094.1">
    <property type="nucleotide sequence ID" value="NZ_CP020925.1"/>
</dbReference>
<dbReference type="Proteomes" id="UP000037029">
    <property type="component" value="Chromosome"/>
</dbReference>
<evidence type="ECO:0000313" key="1">
    <source>
        <dbReference type="EMBL" id="ATP17963.1"/>
    </source>
</evidence>
<evidence type="ECO:0000313" key="2">
    <source>
        <dbReference type="Proteomes" id="UP000037029"/>
    </source>
</evidence>
<proteinExistence type="predicted"/>
<organism evidence="1 2">
    <name type="scientific">Sphingobium yanoikuyae</name>
    <name type="common">Sphingomonas yanoikuyae</name>
    <dbReference type="NCBI Taxonomy" id="13690"/>
    <lineage>
        <taxon>Bacteria</taxon>
        <taxon>Pseudomonadati</taxon>
        <taxon>Pseudomonadota</taxon>
        <taxon>Alphaproteobacteria</taxon>
        <taxon>Sphingomonadales</taxon>
        <taxon>Sphingomonadaceae</taxon>
        <taxon>Sphingobium</taxon>
    </lineage>
</organism>
<gene>
    <name evidence="1" type="ORF">BV87_05910</name>
</gene>
<dbReference type="AlphaFoldDB" id="A0A0J9D197"/>